<dbReference type="HOGENOM" id="CLU_106809_0_0_1"/>
<dbReference type="OrthoDB" id="2963117at2759"/>
<dbReference type="EMBL" id="KN818370">
    <property type="protein sequence ID" value="KIL57447.1"/>
    <property type="molecule type" value="Genomic_DNA"/>
</dbReference>
<name>A0A0C2RWG2_AMAMK</name>
<dbReference type="AlphaFoldDB" id="A0A0C2RWG2"/>
<evidence type="ECO:0000313" key="1">
    <source>
        <dbReference type="EMBL" id="KIL54610.1"/>
    </source>
</evidence>
<organism evidence="1 3">
    <name type="scientific">Amanita muscaria (strain Koide BX008)</name>
    <dbReference type="NCBI Taxonomy" id="946122"/>
    <lineage>
        <taxon>Eukaryota</taxon>
        <taxon>Fungi</taxon>
        <taxon>Dikarya</taxon>
        <taxon>Basidiomycota</taxon>
        <taxon>Agaricomycotina</taxon>
        <taxon>Agaricomycetes</taxon>
        <taxon>Agaricomycetidae</taxon>
        <taxon>Agaricales</taxon>
        <taxon>Pluteineae</taxon>
        <taxon>Amanitaceae</taxon>
        <taxon>Amanita</taxon>
    </lineage>
</organism>
<accession>A0A0C2RWG2</accession>
<sequence length="229" mass="26169">MATLDAPAQMPPELQLEQPPTVNNLIAQINDWIIYHLLRTLESDIHYENQLYGPISSFLTSIFPSRRRYMLIPQAIFRRTMSDSEVAEDLANVSIGSTGAFHESRDFAGVEHFKQFPDFVTVKVTPQPGIDRDHHIVCVVEVKRNNDTEAKAVEQMEAYMEQAANLPKREESLRGYLVMGNMVRTFWLQDDGEGVEVKIAEQAFAMSAPGDQFTRELCEISIRNWNYQS</sequence>
<proteinExistence type="predicted"/>
<evidence type="ECO:0000313" key="2">
    <source>
        <dbReference type="EMBL" id="KIL57447.1"/>
    </source>
</evidence>
<evidence type="ECO:0000313" key="3">
    <source>
        <dbReference type="Proteomes" id="UP000054549"/>
    </source>
</evidence>
<gene>
    <name evidence="2" type="ORF">M378DRAFT_171780</name>
    <name evidence="1" type="ORF">M378DRAFT_174140</name>
</gene>
<dbReference type="Proteomes" id="UP000054549">
    <property type="component" value="Unassembled WGS sequence"/>
</dbReference>
<keyword evidence="3" id="KW-1185">Reference proteome</keyword>
<reference evidence="1 3" key="1">
    <citation type="submission" date="2014-04" db="EMBL/GenBank/DDBJ databases">
        <title>Evolutionary Origins and Diversification of the Mycorrhizal Mutualists.</title>
        <authorList>
            <consortium name="DOE Joint Genome Institute"/>
            <consortium name="Mycorrhizal Genomics Consortium"/>
            <person name="Kohler A."/>
            <person name="Kuo A."/>
            <person name="Nagy L.G."/>
            <person name="Floudas D."/>
            <person name="Copeland A."/>
            <person name="Barry K.W."/>
            <person name="Cichocki N."/>
            <person name="Veneault-Fourrey C."/>
            <person name="LaButti K."/>
            <person name="Lindquist E.A."/>
            <person name="Lipzen A."/>
            <person name="Lundell T."/>
            <person name="Morin E."/>
            <person name="Murat C."/>
            <person name="Riley R."/>
            <person name="Ohm R."/>
            <person name="Sun H."/>
            <person name="Tunlid A."/>
            <person name="Henrissat B."/>
            <person name="Grigoriev I.V."/>
            <person name="Hibbett D.S."/>
            <person name="Martin F."/>
        </authorList>
    </citation>
    <scope>NUCLEOTIDE SEQUENCE [LARGE SCALE GENOMIC DNA]</scope>
    <source>
        <strain evidence="1 3">Koide BX008</strain>
    </source>
</reference>
<dbReference type="EMBL" id="KN818685">
    <property type="protein sequence ID" value="KIL54610.1"/>
    <property type="molecule type" value="Genomic_DNA"/>
</dbReference>
<protein>
    <submittedName>
        <fullName evidence="1">Uncharacterized protein</fullName>
    </submittedName>
</protein>